<dbReference type="RefSeq" id="WP_168216574.1">
    <property type="nucleotide sequence ID" value="NZ_JABTYF010000002.1"/>
</dbReference>
<dbReference type="EMBL" id="UGUY01000001">
    <property type="protein sequence ID" value="SUD69709.1"/>
    <property type="molecule type" value="Genomic_DNA"/>
</dbReference>
<dbReference type="InterPro" id="IPR048088">
    <property type="entry name" value="Cys_rich_PSPA7_2676-like"/>
</dbReference>
<dbReference type="NCBIfam" id="NF041603">
    <property type="entry name" value="Cys_rich_47"/>
    <property type="match status" value="1"/>
</dbReference>
<evidence type="ECO:0000313" key="4">
    <source>
        <dbReference type="Proteomes" id="UP000542695"/>
    </source>
</evidence>
<proteinExistence type="predicted"/>
<dbReference type="Proteomes" id="UP000542695">
    <property type="component" value="Unassembled WGS sequence"/>
</dbReference>
<gene>
    <name evidence="1" type="ORF">HX798_24485</name>
    <name evidence="2" type="ORF">NCTC7914_03857</name>
</gene>
<organism evidence="2 3">
    <name type="scientific">Pseudomonas putida</name>
    <name type="common">Arthrobacter siderocapsulatus</name>
    <dbReference type="NCBI Taxonomy" id="303"/>
    <lineage>
        <taxon>Bacteria</taxon>
        <taxon>Pseudomonadati</taxon>
        <taxon>Pseudomonadota</taxon>
        <taxon>Gammaproteobacteria</taxon>
        <taxon>Pseudomonadales</taxon>
        <taxon>Pseudomonadaceae</taxon>
        <taxon>Pseudomonas</taxon>
    </lineage>
</organism>
<evidence type="ECO:0000313" key="3">
    <source>
        <dbReference type="Proteomes" id="UP000254602"/>
    </source>
</evidence>
<dbReference type="EMBL" id="JACARV010000090">
    <property type="protein sequence ID" value="NWC83420.1"/>
    <property type="molecule type" value="Genomic_DNA"/>
</dbReference>
<reference evidence="1 4" key="2">
    <citation type="submission" date="2020-04" db="EMBL/GenBank/DDBJ databases">
        <title>Molecular characterization of pseudomonads from Agaricus bisporus reveal novel blotch 2 pathogens in Western Europe.</title>
        <authorList>
            <person name="Taparia T."/>
            <person name="Krijger M."/>
            <person name="Haynes E."/>
            <person name="Elpinstone J.G."/>
            <person name="Noble R."/>
            <person name="Van Der Wolf J."/>
        </authorList>
    </citation>
    <scope>NUCLEOTIDE SEQUENCE [LARGE SCALE GENOMIC DNA]</scope>
    <source>
        <strain evidence="1 4">P7765</strain>
    </source>
</reference>
<accession>A0A379KP65</accession>
<dbReference type="AlphaFoldDB" id="A0A379KP65"/>
<protein>
    <submittedName>
        <fullName evidence="2">Uncharacterized protein</fullName>
    </submittedName>
</protein>
<evidence type="ECO:0000313" key="2">
    <source>
        <dbReference type="EMBL" id="SUD69709.1"/>
    </source>
</evidence>
<name>A0A379KP65_PSEPU</name>
<reference evidence="2 3" key="1">
    <citation type="submission" date="2018-06" db="EMBL/GenBank/DDBJ databases">
        <authorList>
            <consortium name="Pathogen Informatics"/>
            <person name="Doyle S."/>
        </authorList>
    </citation>
    <scope>NUCLEOTIDE SEQUENCE [LARGE SCALE GENOMIC DNA]</scope>
    <source>
        <strain evidence="2 3">NCTC7914</strain>
    </source>
</reference>
<dbReference type="Proteomes" id="UP000254602">
    <property type="component" value="Unassembled WGS sequence"/>
</dbReference>
<evidence type="ECO:0000313" key="1">
    <source>
        <dbReference type="EMBL" id="NWC83420.1"/>
    </source>
</evidence>
<sequence>MTFVCLLRGCHWRAMTQTEVPGLQCQLCERCGALRYCQPGHSLQP</sequence>